<dbReference type="KEGG" id="plyc:GXP70_23435"/>
<dbReference type="InterPro" id="IPR036291">
    <property type="entry name" value="NAD(P)-bd_dom_sf"/>
</dbReference>
<keyword evidence="2" id="KW-0560">Oxidoreductase</keyword>
<evidence type="ECO:0000313" key="5">
    <source>
        <dbReference type="Proteomes" id="UP000476064"/>
    </source>
</evidence>
<keyword evidence="5" id="KW-1185">Reference proteome</keyword>
<proteinExistence type="inferred from homology"/>
<dbReference type="InterPro" id="IPR002347">
    <property type="entry name" value="SDR_fam"/>
</dbReference>
<dbReference type="Pfam" id="PF00106">
    <property type="entry name" value="adh_short"/>
    <property type="match status" value="1"/>
</dbReference>
<dbReference type="GO" id="GO:0008206">
    <property type="term" value="P:bile acid metabolic process"/>
    <property type="evidence" value="ECO:0007669"/>
    <property type="project" value="UniProtKB-ARBA"/>
</dbReference>
<dbReference type="FunFam" id="3.40.50.720:FF:000084">
    <property type="entry name" value="Short-chain dehydrogenase reductase"/>
    <property type="match status" value="1"/>
</dbReference>
<dbReference type="PROSITE" id="PS00061">
    <property type="entry name" value="ADH_SHORT"/>
    <property type="match status" value="1"/>
</dbReference>
<dbReference type="InterPro" id="IPR020904">
    <property type="entry name" value="Sc_DH/Rdtase_CS"/>
</dbReference>
<dbReference type="PANTHER" id="PTHR44196">
    <property type="entry name" value="DEHYDROGENASE/REDUCTASE SDR FAMILY MEMBER 7B"/>
    <property type="match status" value="1"/>
</dbReference>
<dbReference type="PRINTS" id="PR00081">
    <property type="entry name" value="GDHRDH"/>
</dbReference>
<protein>
    <submittedName>
        <fullName evidence="4">SDR family oxidoreductase</fullName>
    </submittedName>
</protein>
<dbReference type="GO" id="GO:0016020">
    <property type="term" value="C:membrane"/>
    <property type="evidence" value="ECO:0007669"/>
    <property type="project" value="TreeGrafter"/>
</dbReference>
<name>A0A6C0FZS1_9BACL</name>
<dbReference type="Gene3D" id="3.40.50.720">
    <property type="entry name" value="NAD(P)-binding Rossmann-like Domain"/>
    <property type="match status" value="1"/>
</dbReference>
<dbReference type="PRINTS" id="PR00080">
    <property type="entry name" value="SDRFAMILY"/>
</dbReference>
<organism evidence="4 5">
    <name type="scientific">Paenibacillus lycopersici</name>
    <dbReference type="NCBI Taxonomy" id="2704462"/>
    <lineage>
        <taxon>Bacteria</taxon>
        <taxon>Bacillati</taxon>
        <taxon>Bacillota</taxon>
        <taxon>Bacilli</taxon>
        <taxon>Bacillales</taxon>
        <taxon>Paenibacillaceae</taxon>
        <taxon>Paenibacillus</taxon>
    </lineage>
</organism>
<evidence type="ECO:0000256" key="3">
    <source>
        <dbReference type="RuleBase" id="RU000363"/>
    </source>
</evidence>
<dbReference type="EMBL" id="CP048209">
    <property type="protein sequence ID" value="QHT62638.1"/>
    <property type="molecule type" value="Genomic_DNA"/>
</dbReference>
<evidence type="ECO:0000256" key="2">
    <source>
        <dbReference type="ARBA" id="ARBA00023002"/>
    </source>
</evidence>
<dbReference type="Proteomes" id="UP000476064">
    <property type="component" value="Chromosome"/>
</dbReference>
<dbReference type="RefSeq" id="WP_162359070.1">
    <property type="nucleotide sequence ID" value="NZ_CP048209.1"/>
</dbReference>
<dbReference type="PANTHER" id="PTHR44196:SF1">
    <property type="entry name" value="DEHYDROGENASE_REDUCTASE SDR FAMILY MEMBER 7B"/>
    <property type="match status" value="1"/>
</dbReference>
<reference evidence="4 5" key="1">
    <citation type="submission" date="2020-01" db="EMBL/GenBank/DDBJ databases">
        <title>Paenibacillus sp. nov., isolated from tomato rhizosphere.</title>
        <authorList>
            <person name="Weon H.-Y."/>
            <person name="Lee S.A."/>
        </authorList>
    </citation>
    <scope>NUCLEOTIDE SEQUENCE [LARGE SCALE GENOMIC DNA]</scope>
    <source>
        <strain evidence="4 5">12200R-189</strain>
    </source>
</reference>
<sequence>MLHGKIVLITGAASGIGAETAKLLAARGAVPVLTGRSMEKLGRVSQSIPQRHGCCEMDVTDNDSVQEAFRRIADEYGRIDVLLNNAGFGLFELFEDAPVERFQAMMDTNYMGVVRCAKAAVPIMRAQGGGHIVNVASMAGKLSTSKSSGYAATKHAVLGFTNAIRSELAPYHIAVSAVNPGPIDTPFLRTADPDGTYASRVRGYMLKPEQVAAAIVKVIEKRTPEVDLPLSASVGIRLYGLFPRLADRVAGRWLNRK</sequence>
<dbReference type="AlphaFoldDB" id="A0A6C0FZS1"/>
<dbReference type="GO" id="GO:0016491">
    <property type="term" value="F:oxidoreductase activity"/>
    <property type="evidence" value="ECO:0007669"/>
    <property type="project" value="UniProtKB-KW"/>
</dbReference>
<comment type="similarity">
    <text evidence="1 3">Belongs to the short-chain dehydrogenases/reductases (SDR) family.</text>
</comment>
<gene>
    <name evidence="4" type="ORF">GXP70_23435</name>
</gene>
<evidence type="ECO:0000256" key="1">
    <source>
        <dbReference type="ARBA" id="ARBA00006484"/>
    </source>
</evidence>
<dbReference type="SUPFAM" id="SSF51735">
    <property type="entry name" value="NAD(P)-binding Rossmann-fold domains"/>
    <property type="match status" value="1"/>
</dbReference>
<accession>A0A6C0FZS1</accession>
<evidence type="ECO:0000313" key="4">
    <source>
        <dbReference type="EMBL" id="QHT62638.1"/>
    </source>
</evidence>